<gene>
    <name evidence="5" type="ORF">A1507_04400</name>
</gene>
<evidence type="ECO:0000313" key="6">
    <source>
        <dbReference type="Proteomes" id="UP000077857"/>
    </source>
</evidence>
<evidence type="ECO:0000256" key="2">
    <source>
        <dbReference type="ARBA" id="ARBA00022676"/>
    </source>
</evidence>
<name>A0A177MVM1_9GAMM</name>
<evidence type="ECO:0000313" key="5">
    <source>
        <dbReference type="EMBL" id="OAI09777.1"/>
    </source>
</evidence>
<dbReference type="Pfam" id="PF00535">
    <property type="entry name" value="Glycos_transf_2"/>
    <property type="match status" value="1"/>
</dbReference>
<dbReference type="Proteomes" id="UP000077857">
    <property type="component" value="Unassembled WGS sequence"/>
</dbReference>
<organism evidence="5 6">
    <name type="scientific">Methylomonas koyamae</name>
    <dbReference type="NCBI Taxonomy" id="702114"/>
    <lineage>
        <taxon>Bacteria</taxon>
        <taxon>Pseudomonadati</taxon>
        <taxon>Pseudomonadota</taxon>
        <taxon>Gammaproteobacteria</taxon>
        <taxon>Methylococcales</taxon>
        <taxon>Methylococcaceae</taxon>
        <taxon>Methylomonas</taxon>
    </lineage>
</organism>
<dbReference type="InterPro" id="IPR001173">
    <property type="entry name" value="Glyco_trans_2-like"/>
</dbReference>
<dbReference type="AlphaFoldDB" id="A0A177MVM1"/>
<comment type="caution">
    <text evidence="5">The sequence shown here is derived from an EMBL/GenBank/DDBJ whole genome shotgun (WGS) entry which is preliminary data.</text>
</comment>
<sequence length="312" mass="34663">MLNASVIISTRNRAHILPRLFDALAGMRLAANIGWELLLIDNGSTDDTAQVVADEAAAGRLPLLMLSEPIPGKSRALNRAMRAARGELLVFTDDDVEPSPAWLQAYIDAAAQHPEVDGFAGKVLPKWLGQIPDWLHTEGPFTLPRGITNTRDFGDAQGVLATDVIPGGVNTALRSGAAARNGWFREDLGPGTTIPFTEDTDYMRRYRAGGGTFWYVPDALLFHCNIPERMTKDYVRHWMHEVARCQILAFGNKPAGKCLAGVPLYLWRQWIARGLCSCLEPRPDQRLQLQMKWRFTAGEIRGYRELQAIGNK</sequence>
<protein>
    <recommendedName>
        <fullName evidence="4">Glycosyltransferase 2-like domain-containing protein</fullName>
    </recommendedName>
</protein>
<accession>A0A177MVM1</accession>
<dbReference type="RefSeq" id="WP_064042797.1">
    <property type="nucleotide sequence ID" value="NZ_LUUJ01000145.1"/>
</dbReference>
<reference evidence="5 6" key="1">
    <citation type="submission" date="2016-03" db="EMBL/GenBank/DDBJ databases">
        <authorList>
            <person name="Ploux O."/>
        </authorList>
    </citation>
    <scope>NUCLEOTIDE SEQUENCE [LARGE SCALE GENOMIC DNA]</scope>
    <source>
        <strain evidence="5 6">R-45378</strain>
    </source>
</reference>
<dbReference type="PANTHER" id="PTHR43179:SF12">
    <property type="entry name" value="GALACTOFURANOSYLTRANSFERASE GLFT2"/>
    <property type="match status" value="1"/>
</dbReference>
<evidence type="ECO:0000256" key="3">
    <source>
        <dbReference type="ARBA" id="ARBA00022679"/>
    </source>
</evidence>
<comment type="similarity">
    <text evidence="1">Belongs to the glycosyltransferase 2 family.</text>
</comment>
<evidence type="ECO:0000259" key="4">
    <source>
        <dbReference type="Pfam" id="PF00535"/>
    </source>
</evidence>
<dbReference type="Gene3D" id="3.90.550.10">
    <property type="entry name" value="Spore Coat Polysaccharide Biosynthesis Protein SpsA, Chain A"/>
    <property type="match status" value="1"/>
</dbReference>
<dbReference type="SUPFAM" id="SSF53448">
    <property type="entry name" value="Nucleotide-diphospho-sugar transferases"/>
    <property type="match status" value="1"/>
</dbReference>
<dbReference type="CDD" id="cd00761">
    <property type="entry name" value="Glyco_tranf_GTA_type"/>
    <property type="match status" value="1"/>
</dbReference>
<proteinExistence type="inferred from homology"/>
<dbReference type="GO" id="GO:0016757">
    <property type="term" value="F:glycosyltransferase activity"/>
    <property type="evidence" value="ECO:0007669"/>
    <property type="project" value="UniProtKB-KW"/>
</dbReference>
<dbReference type="PANTHER" id="PTHR43179">
    <property type="entry name" value="RHAMNOSYLTRANSFERASE WBBL"/>
    <property type="match status" value="1"/>
</dbReference>
<evidence type="ECO:0000256" key="1">
    <source>
        <dbReference type="ARBA" id="ARBA00006739"/>
    </source>
</evidence>
<keyword evidence="3" id="KW-0808">Transferase</keyword>
<feature type="domain" description="Glycosyltransferase 2-like" evidence="4">
    <location>
        <begin position="5"/>
        <end position="119"/>
    </location>
</feature>
<dbReference type="InterPro" id="IPR029044">
    <property type="entry name" value="Nucleotide-diphossugar_trans"/>
</dbReference>
<dbReference type="OrthoDB" id="9781367at2"/>
<keyword evidence="2" id="KW-0328">Glycosyltransferase</keyword>
<dbReference type="EMBL" id="LUUJ01000145">
    <property type="protein sequence ID" value="OAI09777.1"/>
    <property type="molecule type" value="Genomic_DNA"/>
</dbReference>